<evidence type="ECO:0000313" key="8">
    <source>
        <dbReference type="Proteomes" id="UP000271889"/>
    </source>
</evidence>
<dbReference type="AlphaFoldDB" id="A0A3P6U5Y1"/>
<evidence type="ECO:0000259" key="6">
    <source>
        <dbReference type="Pfam" id="PF01490"/>
    </source>
</evidence>
<name>A0A3P6U5Y1_CYLGO</name>
<comment type="subcellular location">
    <subcellularLocation>
        <location evidence="1">Membrane</location>
    </subcellularLocation>
</comment>
<dbReference type="GO" id="GO:0016020">
    <property type="term" value="C:membrane"/>
    <property type="evidence" value="ECO:0007669"/>
    <property type="project" value="UniProtKB-SubCell"/>
</dbReference>
<protein>
    <recommendedName>
        <fullName evidence="6">Amino acid transporter transmembrane domain-containing protein</fullName>
    </recommendedName>
</protein>
<evidence type="ECO:0000256" key="3">
    <source>
        <dbReference type="ARBA" id="ARBA00022989"/>
    </source>
</evidence>
<evidence type="ECO:0000256" key="5">
    <source>
        <dbReference type="SAM" id="Phobius"/>
    </source>
</evidence>
<accession>A0A3P6U5Y1</accession>
<dbReference type="EMBL" id="UYRV01023426">
    <property type="protein sequence ID" value="VDK73574.1"/>
    <property type="molecule type" value="Genomic_DNA"/>
</dbReference>
<keyword evidence="2 5" id="KW-0812">Transmembrane</keyword>
<sequence>MGRFVVRTVLFFATVIAASLLPNFGVFLDLVGSSSMTLLALVLPGLFRLYLEAGYKLADTQKGIQADDCCQYPTIKQYVTLVHKTS</sequence>
<evidence type="ECO:0000256" key="1">
    <source>
        <dbReference type="ARBA" id="ARBA00004370"/>
    </source>
</evidence>
<keyword evidence="8" id="KW-1185">Reference proteome</keyword>
<keyword evidence="3 5" id="KW-1133">Transmembrane helix</keyword>
<dbReference type="Proteomes" id="UP000271889">
    <property type="component" value="Unassembled WGS sequence"/>
</dbReference>
<dbReference type="Pfam" id="PF01490">
    <property type="entry name" value="Aa_trans"/>
    <property type="match status" value="1"/>
</dbReference>
<feature type="transmembrane region" description="Helical" evidence="5">
    <location>
        <begin position="27"/>
        <end position="47"/>
    </location>
</feature>
<keyword evidence="4 5" id="KW-0472">Membrane</keyword>
<organism evidence="7 8">
    <name type="scientific">Cylicostephanus goldi</name>
    <name type="common">Nematode worm</name>
    <dbReference type="NCBI Taxonomy" id="71465"/>
    <lineage>
        <taxon>Eukaryota</taxon>
        <taxon>Metazoa</taxon>
        <taxon>Ecdysozoa</taxon>
        <taxon>Nematoda</taxon>
        <taxon>Chromadorea</taxon>
        <taxon>Rhabditida</taxon>
        <taxon>Rhabditina</taxon>
        <taxon>Rhabditomorpha</taxon>
        <taxon>Strongyloidea</taxon>
        <taxon>Strongylidae</taxon>
        <taxon>Cylicostephanus</taxon>
    </lineage>
</organism>
<dbReference type="OrthoDB" id="5840121at2759"/>
<proteinExistence type="predicted"/>
<evidence type="ECO:0000256" key="4">
    <source>
        <dbReference type="ARBA" id="ARBA00023136"/>
    </source>
</evidence>
<evidence type="ECO:0000256" key="2">
    <source>
        <dbReference type="ARBA" id="ARBA00022692"/>
    </source>
</evidence>
<reference evidence="7 8" key="1">
    <citation type="submission" date="2018-11" db="EMBL/GenBank/DDBJ databases">
        <authorList>
            <consortium name="Pathogen Informatics"/>
        </authorList>
    </citation>
    <scope>NUCLEOTIDE SEQUENCE [LARGE SCALE GENOMIC DNA]</scope>
</reference>
<dbReference type="InterPro" id="IPR013057">
    <property type="entry name" value="AA_transpt_TM"/>
</dbReference>
<feature type="domain" description="Amino acid transporter transmembrane" evidence="6">
    <location>
        <begin position="3"/>
        <end position="51"/>
    </location>
</feature>
<evidence type="ECO:0000313" key="7">
    <source>
        <dbReference type="EMBL" id="VDK73574.1"/>
    </source>
</evidence>
<gene>
    <name evidence="7" type="ORF">CGOC_LOCUS6948</name>
</gene>